<evidence type="ECO:0000259" key="2">
    <source>
        <dbReference type="Pfam" id="PF02668"/>
    </source>
</evidence>
<feature type="domain" description="TauD/TfdA-like" evidence="2">
    <location>
        <begin position="57"/>
        <end position="344"/>
    </location>
</feature>
<dbReference type="PANTHER" id="PTHR10696:SF21">
    <property type="entry name" value="TAUD_TFDA-LIKE DOMAIN-CONTAINING PROTEIN"/>
    <property type="match status" value="1"/>
</dbReference>
<keyword evidence="4" id="KW-1185">Reference proteome</keyword>
<reference evidence="3 4" key="1">
    <citation type="submission" date="2018-05" db="EMBL/GenBank/DDBJ databases">
        <title>Genome sequencing and assembly of the regulated plant pathogen Lachnellula willkommii and related sister species for the development of diagnostic species identification markers.</title>
        <authorList>
            <person name="Giroux E."/>
            <person name="Bilodeau G."/>
        </authorList>
    </citation>
    <scope>NUCLEOTIDE SEQUENCE [LARGE SCALE GENOMIC DNA]</scope>
    <source>
        <strain evidence="3 4">CBS 172.35</strain>
    </source>
</reference>
<dbReference type="InterPro" id="IPR003819">
    <property type="entry name" value="TauD/TfdA-like"/>
</dbReference>
<comment type="caution">
    <text evidence="3">The sequence shown here is derived from an EMBL/GenBank/DDBJ whole genome shotgun (WGS) entry which is preliminary data.</text>
</comment>
<dbReference type="Gene3D" id="3.60.130.10">
    <property type="entry name" value="Clavaminate synthase-like"/>
    <property type="match status" value="1"/>
</dbReference>
<evidence type="ECO:0000313" key="3">
    <source>
        <dbReference type="EMBL" id="TVY91995.1"/>
    </source>
</evidence>
<dbReference type="SUPFAM" id="SSF51197">
    <property type="entry name" value="Clavaminate synthase-like"/>
    <property type="match status" value="1"/>
</dbReference>
<dbReference type="AlphaFoldDB" id="A0A559MG89"/>
<dbReference type="GO" id="GO:0016491">
    <property type="term" value="F:oxidoreductase activity"/>
    <property type="evidence" value="ECO:0007669"/>
    <property type="project" value="UniProtKB-KW"/>
</dbReference>
<accession>A0A559MG89</accession>
<dbReference type="InterPro" id="IPR042098">
    <property type="entry name" value="TauD-like_sf"/>
</dbReference>
<dbReference type="EMBL" id="QGML01000412">
    <property type="protein sequence ID" value="TVY91995.1"/>
    <property type="molecule type" value="Genomic_DNA"/>
</dbReference>
<sequence>MSVFDFFESFSFEGQKDTAELGFPSSFPFPLALQLNDGPKPSLEEIVEAVTAISKSGELFDLVQQHGGALLIRGLPIHTAADYSAVAHAFGLAAHEEIGRPPNRTILAKNVKTANEGPPEMPIWPHNEYGWSTINPAWLTFSGFVTPESGGETPINSSIALAAAIQKQAPDFYEALLKNEVRAETVATSNTGNSVVGAYGQEILPTDDALTRRKKIEREIQKHSSRWEWHDDESLSVTHIVPLIRKHKATGLTTFFGNLTSAYGRSKHHGATEPPFLGDDGGYHPLPTYGDGSPIPTKYLELALSIAETSQVLIKWTPGDLILLDNYAVMHSRRPWTGERKVLAALWDEEGRIGEFEEGKVMWA</sequence>
<protein>
    <submittedName>
        <fullName evidence="3">Clavaminate synthase-like protein</fullName>
    </submittedName>
</protein>
<proteinExistence type="predicted"/>
<dbReference type="Proteomes" id="UP000315522">
    <property type="component" value="Unassembled WGS sequence"/>
</dbReference>
<name>A0A559MG89_9HELO</name>
<organism evidence="3 4">
    <name type="scientific">Lachnellula willkommii</name>
    <dbReference type="NCBI Taxonomy" id="215461"/>
    <lineage>
        <taxon>Eukaryota</taxon>
        <taxon>Fungi</taxon>
        <taxon>Dikarya</taxon>
        <taxon>Ascomycota</taxon>
        <taxon>Pezizomycotina</taxon>
        <taxon>Leotiomycetes</taxon>
        <taxon>Helotiales</taxon>
        <taxon>Lachnaceae</taxon>
        <taxon>Lachnellula</taxon>
    </lineage>
</organism>
<gene>
    <name evidence="3" type="ORF">LAWI1_G000400</name>
</gene>
<dbReference type="InterPro" id="IPR050411">
    <property type="entry name" value="AlphaKG_dependent_hydroxylases"/>
</dbReference>
<dbReference type="PANTHER" id="PTHR10696">
    <property type="entry name" value="GAMMA-BUTYROBETAINE HYDROXYLASE-RELATED"/>
    <property type="match status" value="1"/>
</dbReference>
<keyword evidence="1" id="KW-0560">Oxidoreductase</keyword>
<evidence type="ECO:0000256" key="1">
    <source>
        <dbReference type="ARBA" id="ARBA00023002"/>
    </source>
</evidence>
<dbReference type="Pfam" id="PF02668">
    <property type="entry name" value="TauD"/>
    <property type="match status" value="1"/>
</dbReference>
<evidence type="ECO:0000313" key="4">
    <source>
        <dbReference type="Proteomes" id="UP000315522"/>
    </source>
</evidence>